<dbReference type="InterPro" id="IPR039422">
    <property type="entry name" value="MarR/SlyA-like"/>
</dbReference>
<organism evidence="8 9">
    <name type="scientific">Paraburkholderia solisilvae</name>
    <dbReference type="NCBI Taxonomy" id="624376"/>
    <lineage>
        <taxon>Bacteria</taxon>
        <taxon>Pseudomonadati</taxon>
        <taxon>Pseudomonadota</taxon>
        <taxon>Betaproteobacteria</taxon>
        <taxon>Burkholderiales</taxon>
        <taxon>Burkholderiaceae</taxon>
        <taxon>Paraburkholderia</taxon>
    </lineage>
</organism>
<evidence type="ECO:0000256" key="5">
    <source>
        <dbReference type="ARBA" id="ARBA00023163"/>
    </source>
</evidence>
<keyword evidence="5" id="KW-0804">Transcription</keyword>
<dbReference type="GO" id="GO:0003677">
    <property type="term" value="F:DNA binding"/>
    <property type="evidence" value="ECO:0007669"/>
    <property type="project" value="UniProtKB-KW"/>
</dbReference>
<feature type="compositionally biased region" description="Low complexity" evidence="6">
    <location>
        <begin position="20"/>
        <end position="36"/>
    </location>
</feature>
<evidence type="ECO:0000259" key="7">
    <source>
        <dbReference type="PROSITE" id="PS50995"/>
    </source>
</evidence>
<dbReference type="InterPro" id="IPR000835">
    <property type="entry name" value="HTH_MarR-typ"/>
</dbReference>
<dbReference type="InterPro" id="IPR055166">
    <property type="entry name" value="Transc_reg_Sar_Rot_HTH"/>
</dbReference>
<keyword evidence="4" id="KW-0238">DNA-binding</keyword>
<sequence>MKTSRSSSTNVAEKPRSPAPRKAAARTANATNAAADKPARKPAQIDGQAGGRSVDAAESSSRGLADYLCFAIYSANLAFGRAYRPILDELGLTYTQYITIIVLSETGSVTVSALGEKLFLESNTLTPILKKLETMGYLRRQRDPTDERQVLVTLTDAGRDLRENRFGRNLVAATGLNGDDFPKLLKAVATLRDNLLKSAHRE</sequence>
<dbReference type="AlphaFoldDB" id="A0A6J5EV27"/>
<evidence type="ECO:0000256" key="6">
    <source>
        <dbReference type="SAM" id="MobiDB-lite"/>
    </source>
</evidence>
<evidence type="ECO:0000256" key="2">
    <source>
        <dbReference type="ARBA" id="ARBA00022490"/>
    </source>
</evidence>
<dbReference type="Gene3D" id="1.10.10.10">
    <property type="entry name" value="Winged helix-like DNA-binding domain superfamily/Winged helix DNA-binding domain"/>
    <property type="match status" value="1"/>
</dbReference>
<dbReference type="PROSITE" id="PS50995">
    <property type="entry name" value="HTH_MARR_2"/>
    <property type="match status" value="1"/>
</dbReference>
<dbReference type="Proteomes" id="UP000494329">
    <property type="component" value="Unassembled WGS sequence"/>
</dbReference>
<keyword evidence="3" id="KW-0805">Transcription regulation</keyword>
<dbReference type="SMART" id="SM00347">
    <property type="entry name" value="HTH_MARR"/>
    <property type="match status" value="1"/>
</dbReference>
<dbReference type="PANTHER" id="PTHR33164">
    <property type="entry name" value="TRANSCRIPTIONAL REGULATOR, MARR FAMILY"/>
    <property type="match status" value="1"/>
</dbReference>
<feature type="region of interest" description="Disordered" evidence="6">
    <location>
        <begin position="1"/>
        <end position="55"/>
    </location>
</feature>
<protein>
    <recommendedName>
        <fullName evidence="7">HTH marR-type domain-containing protein</fullName>
    </recommendedName>
</protein>
<comment type="subcellular location">
    <subcellularLocation>
        <location evidence="1">Cytoplasm</location>
    </subcellularLocation>
</comment>
<evidence type="ECO:0000313" key="8">
    <source>
        <dbReference type="EMBL" id="CAB3769844.1"/>
    </source>
</evidence>
<dbReference type="PRINTS" id="PR00598">
    <property type="entry name" value="HTHMARR"/>
</dbReference>
<reference evidence="8 9" key="1">
    <citation type="submission" date="2020-04" db="EMBL/GenBank/DDBJ databases">
        <authorList>
            <person name="De Canck E."/>
        </authorList>
    </citation>
    <scope>NUCLEOTIDE SEQUENCE [LARGE SCALE GENOMIC DNA]</scope>
    <source>
        <strain evidence="8 9">LMG 29739</strain>
    </source>
</reference>
<feature type="domain" description="HTH marR-type" evidence="7">
    <location>
        <begin position="65"/>
        <end position="193"/>
    </location>
</feature>
<dbReference type="InterPro" id="IPR036390">
    <property type="entry name" value="WH_DNA-bd_sf"/>
</dbReference>
<evidence type="ECO:0000256" key="4">
    <source>
        <dbReference type="ARBA" id="ARBA00023125"/>
    </source>
</evidence>
<name>A0A6J5EV27_9BURK</name>
<dbReference type="GO" id="GO:0006950">
    <property type="term" value="P:response to stress"/>
    <property type="evidence" value="ECO:0007669"/>
    <property type="project" value="TreeGrafter"/>
</dbReference>
<dbReference type="EMBL" id="CADIKF010000066">
    <property type="protein sequence ID" value="CAB3769844.1"/>
    <property type="molecule type" value="Genomic_DNA"/>
</dbReference>
<dbReference type="PANTHER" id="PTHR33164:SF5">
    <property type="entry name" value="ORGANIC HYDROPEROXIDE RESISTANCE TRANSCRIPTIONAL REGULATOR"/>
    <property type="match status" value="1"/>
</dbReference>
<feature type="compositionally biased region" description="Polar residues" evidence="6">
    <location>
        <begin position="1"/>
        <end position="11"/>
    </location>
</feature>
<evidence type="ECO:0000313" key="9">
    <source>
        <dbReference type="Proteomes" id="UP000494329"/>
    </source>
</evidence>
<dbReference type="SUPFAM" id="SSF46785">
    <property type="entry name" value="Winged helix' DNA-binding domain"/>
    <property type="match status" value="1"/>
</dbReference>
<dbReference type="GO" id="GO:0005737">
    <property type="term" value="C:cytoplasm"/>
    <property type="evidence" value="ECO:0007669"/>
    <property type="project" value="UniProtKB-SubCell"/>
</dbReference>
<accession>A0A6J5EV27</accession>
<keyword evidence="9" id="KW-1185">Reference proteome</keyword>
<evidence type="ECO:0000256" key="1">
    <source>
        <dbReference type="ARBA" id="ARBA00004496"/>
    </source>
</evidence>
<keyword evidence="2" id="KW-0963">Cytoplasm</keyword>
<dbReference type="InterPro" id="IPR036388">
    <property type="entry name" value="WH-like_DNA-bd_sf"/>
</dbReference>
<dbReference type="FunFam" id="1.10.10.10:FF:000163">
    <property type="entry name" value="MarR family transcriptional regulator"/>
    <property type="match status" value="1"/>
</dbReference>
<dbReference type="GO" id="GO:0003700">
    <property type="term" value="F:DNA-binding transcription factor activity"/>
    <property type="evidence" value="ECO:0007669"/>
    <property type="project" value="InterPro"/>
</dbReference>
<proteinExistence type="predicted"/>
<gene>
    <name evidence="8" type="ORF">LMG29739_05640</name>
</gene>
<evidence type="ECO:0000256" key="3">
    <source>
        <dbReference type="ARBA" id="ARBA00023015"/>
    </source>
</evidence>
<dbReference type="Pfam" id="PF22381">
    <property type="entry name" value="Staph_reg_Sar_Rot"/>
    <property type="match status" value="1"/>
</dbReference>